<dbReference type="Gene3D" id="3.40.50.360">
    <property type="match status" value="1"/>
</dbReference>
<accession>A0A644U8U9</accession>
<reference evidence="2" key="1">
    <citation type="submission" date="2019-08" db="EMBL/GenBank/DDBJ databases">
        <authorList>
            <person name="Kucharzyk K."/>
            <person name="Murdoch R.W."/>
            <person name="Higgins S."/>
            <person name="Loffler F."/>
        </authorList>
    </citation>
    <scope>NUCLEOTIDE SEQUENCE</scope>
</reference>
<dbReference type="SUPFAM" id="SSF52218">
    <property type="entry name" value="Flavoproteins"/>
    <property type="match status" value="1"/>
</dbReference>
<evidence type="ECO:0000313" key="2">
    <source>
        <dbReference type="EMBL" id="MPL75374.1"/>
    </source>
</evidence>
<gene>
    <name evidence="2" type="ORF">SDC9_21198</name>
</gene>
<name>A0A644U8U9_9ZZZZ</name>
<protein>
    <recommendedName>
        <fullName evidence="1">Flavodoxin-like domain-containing protein</fullName>
    </recommendedName>
</protein>
<sequence length="156" mass="17814">MNILITYYSRTHITEKVALKLKEELNCDLEQIIDKKNRSSFFSYIKSGFEAARKIPADIEETEKNPNEYDLVIIGTPVWSGSMSTPILTYLKQNKDNFNNVAFFCTCGGNEGKTFVNMEELLSKKPLNTLSMNKKDVESSFDSMVTEFAEDIKNNN</sequence>
<dbReference type="GO" id="GO:0010181">
    <property type="term" value="F:FMN binding"/>
    <property type="evidence" value="ECO:0007669"/>
    <property type="project" value="InterPro"/>
</dbReference>
<dbReference type="Pfam" id="PF12682">
    <property type="entry name" value="Flavodoxin_4"/>
    <property type="match status" value="1"/>
</dbReference>
<dbReference type="EMBL" id="VSSQ01000088">
    <property type="protein sequence ID" value="MPL75374.1"/>
    <property type="molecule type" value="Genomic_DNA"/>
</dbReference>
<proteinExistence type="predicted"/>
<organism evidence="2">
    <name type="scientific">bioreactor metagenome</name>
    <dbReference type="NCBI Taxonomy" id="1076179"/>
    <lineage>
        <taxon>unclassified sequences</taxon>
        <taxon>metagenomes</taxon>
        <taxon>ecological metagenomes</taxon>
    </lineage>
</organism>
<comment type="caution">
    <text evidence="2">The sequence shown here is derived from an EMBL/GenBank/DDBJ whole genome shotgun (WGS) entry which is preliminary data.</text>
</comment>
<dbReference type="PANTHER" id="PTHR39201:SF1">
    <property type="entry name" value="FLAVODOXIN-LIKE DOMAIN-CONTAINING PROTEIN"/>
    <property type="match status" value="1"/>
</dbReference>
<dbReference type="InterPro" id="IPR008254">
    <property type="entry name" value="Flavodoxin/NO_synth"/>
</dbReference>
<dbReference type="InterPro" id="IPR029039">
    <property type="entry name" value="Flavoprotein-like_sf"/>
</dbReference>
<dbReference type="PANTHER" id="PTHR39201">
    <property type="entry name" value="EXPORTED PROTEIN-RELATED"/>
    <property type="match status" value="1"/>
</dbReference>
<feature type="domain" description="Flavodoxin-like" evidence="1">
    <location>
        <begin position="3"/>
        <end position="113"/>
    </location>
</feature>
<dbReference type="AlphaFoldDB" id="A0A644U8U9"/>
<evidence type="ECO:0000259" key="1">
    <source>
        <dbReference type="Pfam" id="PF12682"/>
    </source>
</evidence>